<keyword evidence="8" id="KW-0198">Cysteine biosynthesis</keyword>
<comment type="caution">
    <text evidence="11">The sequence shown here is derived from an EMBL/GenBank/DDBJ whole genome shotgun (WGS) entry which is preliminary data.</text>
</comment>
<dbReference type="InterPro" id="IPR045304">
    <property type="entry name" value="LbH_SAT"/>
</dbReference>
<evidence type="ECO:0000256" key="5">
    <source>
        <dbReference type="ARBA" id="ARBA00022605"/>
    </source>
</evidence>
<dbReference type="CDD" id="cd03354">
    <property type="entry name" value="LbH_SAT"/>
    <property type="match status" value="1"/>
</dbReference>
<sequence>MSWPVARSTPTRPSSSCFPISVSVTCPPCSSRVWLTDRVTELSFWGRIREDLDAAMREDPAARSRVEVALMYPGVHAVWAHRVCHHIWTTQPALRPLARGISQLARALTGIEIHPGAVIGRRVFIDHGMGVVIGETAEVGDDVLIYHQVTLGGRSRGRFKRHPTVGNNVLLGAGAKIIGPVTIGDGTKVGANALVVKDVAPGSVVTGVPGHINEPSGDVIA</sequence>
<dbReference type="InterPro" id="IPR053376">
    <property type="entry name" value="Serine_acetyltransferase"/>
</dbReference>
<gene>
    <name evidence="11" type="primary">cysE</name>
    <name evidence="11" type="ORF">CGZ92_06690</name>
</gene>
<dbReference type="PANTHER" id="PTHR42811">
    <property type="entry name" value="SERINE ACETYLTRANSFERASE"/>
    <property type="match status" value="1"/>
</dbReference>
<name>A0A255E9I7_9ACTN</name>
<evidence type="ECO:0000256" key="4">
    <source>
        <dbReference type="ARBA" id="ARBA00018522"/>
    </source>
</evidence>
<proteinExistence type="inferred from homology"/>
<accession>A0A255E9I7</accession>
<dbReference type="GO" id="GO:0009001">
    <property type="term" value="F:serine O-acetyltransferase activity"/>
    <property type="evidence" value="ECO:0007669"/>
    <property type="project" value="UniProtKB-EC"/>
</dbReference>
<comment type="pathway">
    <text evidence="1">Amino-acid biosynthesis; L-cysteine biosynthesis; L-cysteine from L-serine: step 1/2.</text>
</comment>
<dbReference type="PROSITE" id="PS00101">
    <property type="entry name" value="HEXAPEP_TRANSFERASES"/>
    <property type="match status" value="1"/>
</dbReference>
<reference evidence="11 12" key="1">
    <citation type="submission" date="2017-07" db="EMBL/GenBank/DDBJ databases">
        <title>Draft whole genome sequences of clinical Proprionibacteriaceae strains.</title>
        <authorList>
            <person name="Bernier A.-M."/>
            <person name="Bernard K."/>
            <person name="Domingo M.-C."/>
        </authorList>
    </citation>
    <scope>NUCLEOTIDE SEQUENCE [LARGE SCALE GENOMIC DNA]</scope>
    <source>
        <strain evidence="11 12">NML 160184</strain>
    </source>
</reference>
<keyword evidence="5" id="KW-0028">Amino-acid biosynthesis</keyword>
<dbReference type="EMBL" id="NMVI01000015">
    <property type="protein sequence ID" value="OYN87940.1"/>
    <property type="molecule type" value="Genomic_DNA"/>
</dbReference>
<evidence type="ECO:0000256" key="8">
    <source>
        <dbReference type="ARBA" id="ARBA00023192"/>
    </source>
</evidence>
<keyword evidence="9" id="KW-0012">Acyltransferase</keyword>
<keyword evidence="6 11" id="KW-0808">Transferase</keyword>
<evidence type="ECO:0000256" key="3">
    <source>
        <dbReference type="ARBA" id="ARBA00013266"/>
    </source>
</evidence>
<evidence type="ECO:0000313" key="12">
    <source>
        <dbReference type="Proteomes" id="UP000216533"/>
    </source>
</evidence>
<evidence type="ECO:0000313" key="11">
    <source>
        <dbReference type="EMBL" id="OYN87940.1"/>
    </source>
</evidence>
<protein>
    <recommendedName>
        <fullName evidence="4">Serine acetyltransferase</fullName>
        <ecNumber evidence="3">2.3.1.30</ecNumber>
    </recommendedName>
</protein>
<dbReference type="EC" id="2.3.1.30" evidence="3"/>
<evidence type="ECO:0000256" key="9">
    <source>
        <dbReference type="ARBA" id="ARBA00023315"/>
    </source>
</evidence>
<dbReference type="Gene3D" id="1.10.3130.10">
    <property type="entry name" value="serine acetyltransferase, domain 1"/>
    <property type="match status" value="1"/>
</dbReference>
<dbReference type="InterPro" id="IPR005881">
    <property type="entry name" value="Ser_O-AcTrfase"/>
</dbReference>
<dbReference type="NCBIfam" id="TIGR01172">
    <property type="entry name" value="cysE"/>
    <property type="match status" value="1"/>
</dbReference>
<organism evidence="11 12">
    <name type="scientific">Parenemella sanctibonifatiensis</name>
    <dbReference type="NCBI Taxonomy" id="2016505"/>
    <lineage>
        <taxon>Bacteria</taxon>
        <taxon>Bacillati</taxon>
        <taxon>Actinomycetota</taxon>
        <taxon>Actinomycetes</taxon>
        <taxon>Propionibacteriales</taxon>
        <taxon>Propionibacteriaceae</taxon>
        <taxon>Parenemella</taxon>
    </lineage>
</organism>
<dbReference type="Proteomes" id="UP000216533">
    <property type="component" value="Unassembled WGS sequence"/>
</dbReference>
<dbReference type="Pfam" id="PF00132">
    <property type="entry name" value="Hexapep"/>
    <property type="match status" value="1"/>
</dbReference>
<dbReference type="InterPro" id="IPR011004">
    <property type="entry name" value="Trimer_LpxA-like_sf"/>
</dbReference>
<dbReference type="AlphaFoldDB" id="A0A255E9I7"/>
<dbReference type="SUPFAM" id="SSF51161">
    <property type="entry name" value="Trimeric LpxA-like enzymes"/>
    <property type="match status" value="1"/>
</dbReference>
<dbReference type="InterPro" id="IPR042122">
    <property type="entry name" value="Ser_AcTrfase_N_sf"/>
</dbReference>
<evidence type="ECO:0000256" key="2">
    <source>
        <dbReference type="ARBA" id="ARBA00007274"/>
    </source>
</evidence>
<dbReference type="InterPro" id="IPR001451">
    <property type="entry name" value="Hexapep"/>
</dbReference>
<evidence type="ECO:0000256" key="7">
    <source>
        <dbReference type="ARBA" id="ARBA00022737"/>
    </source>
</evidence>
<comment type="catalytic activity">
    <reaction evidence="10">
        <text>L-serine + acetyl-CoA = O-acetyl-L-serine + CoA</text>
        <dbReference type="Rhea" id="RHEA:24560"/>
        <dbReference type="ChEBI" id="CHEBI:33384"/>
        <dbReference type="ChEBI" id="CHEBI:57287"/>
        <dbReference type="ChEBI" id="CHEBI:57288"/>
        <dbReference type="ChEBI" id="CHEBI:58340"/>
        <dbReference type="EC" id="2.3.1.30"/>
    </reaction>
</comment>
<keyword evidence="7" id="KW-0677">Repeat</keyword>
<dbReference type="InterPro" id="IPR018357">
    <property type="entry name" value="Hexapep_transf_CS"/>
</dbReference>
<dbReference type="NCBIfam" id="NF041874">
    <property type="entry name" value="EPS_EpsC"/>
    <property type="match status" value="1"/>
</dbReference>
<dbReference type="GO" id="GO:0005737">
    <property type="term" value="C:cytoplasm"/>
    <property type="evidence" value="ECO:0007669"/>
    <property type="project" value="InterPro"/>
</dbReference>
<dbReference type="GO" id="GO:0006535">
    <property type="term" value="P:cysteine biosynthetic process from serine"/>
    <property type="evidence" value="ECO:0007669"/>
    <property type="project" value="InterPro"/>
</dbReference>
<evidence type="ECO:0000256" key="1">
    <source>
        <dbReference type="ARBA" id="ARBA00004876"/>
    </source>
</evidence>
<dbReference type="FunFam" id="2.160.10.10:FF:000007">
    <property type="entry name" value="Serine acetyltransferase"/>
    <property type="match status" value="1"/>
</dbReference>
<evidence type="ECO:0000256" key="10">
    <source>
        <dbReference type="ARBA" id="ARBA00049486"/>
    </source>
</evidence>
<comment type="similarity">
    <text evidence="2">Belongs to the transferase hexapeptide repeat family.</text>
</comment>
<evidence type="ECO:0000256" key="6">
    <source>
        <dbReference type="ARBA" id="ARBA00022679"/>
    </source>
</evidence>
<dbReference type="Gene3D" id="2.160.10.10">
    <property type="entry name" value="Hexapeptide repeat proteins"/>
    <property type="match status" value="1"/>
</dbReference>